<dbReference type="AlphaFoldDB" id="A0AAV5R1X1"/>
<protein>
    <recommendedName>
        <fullName evidence="3">histone acetyltransferase</fullName>
        <ecNumber evidence="3">2.3.1.48</ecNumber>
    </recommendedName>
</protein>
<evidence type="ECO:0000256" key="14">
    <source>
        <dbReference type="SAM" id="MobiDB-lite"/>
    </source>
</evidence>
<evidence type="ECO:0000256" key="6">
    <source>
        <dbReference type="ARBA" id="ARBA00022771"/>
    </source>
</evidence>
<dbReference type="InterPro" id="IPR002717">
    <property type="entry name" value="HAT_MYST-type"/>
</dbReference>
<organism evidence="16 17">
    <name type="scientific">Pichia kluyveri</name>
    <name type="common">Yeast</name>
    <dbReference type="NCBI Taxonomy" id="36015"/>
    <lineage>
        <taxon>Eukaryota</taxon>
        <taxon>Fungi</taxon>
        <taxon>Dikarya</taxon>
        <taxon>Ascomycota</taxon>
        <taxon>Saccharomycotina</taxon>
        <taxon>Pichiomycetes</taxon>
        <taxon>Pichiales</taxon>
        <taxon>Pichiaceae</taxon>
        <taxon>Pichia</taxon>
    </lineage>
</organism>
<keyword evidence="6" id="KW-0863">Zinc-finger</keyword>
<evidence type="ECO:0000256" key="4">
    <source>
        <dbReference type="ARBA" id="ARBA00022679"/>
    </source>
</evidence>
<feature type="domain" description="MYST-type HAT" evidence="15">
    <location>
        <begin position="53"/>
        <end position="381"/>
    </location>
</feature>
<dbReference type="Proteomes" id="UP001378960">
    <property type="component" value="Unassembled WGS sequence"/>
</dbReference>
<dbReference type="Pfam" id="PF01853">
    <property type="entry name" value="MOZ_SAS"/>
    <property type="match status" value="1"/>
</dbReference>
<dbReference type="GO" id="GO:0035267">
    <property type="term" value="C:NuA4 histone acetyltransferase complex"/>
    <property type="evidence" value="ECO:0007669"/>
    <property type="project" value="TreeGrafter"/>
</dbReference>
<feature type="compositionally biased region" description="Low complexity" evidence="14">
    <location>
        <begin position="26"/>
        <end position="35"/>
    </location>
</feature>
<proteinExistence type="inferred from homology"/>
<dbReference type="PANTHER" id="PTHR10615">
    <property type="entry name" value="HISTONE ACETYLTRANSFERASE"/>
    <property type="match status" value="1"/>
</dbReference>
<keyword evidence="5" id="KW-0479">Metal-binding</keyword>
<comment type="caution">
    <text evidence="16">The sequence shown here is derived from an EMBL/GenBank/DDBJ whole genome shotgun (WGS) entry which is preliminary data.</text>
</comment>
<keyword evidence="9" id="KW-0805">Transcription regulation</keyword>
<dbReference type="InterPro" id="IPR036388">
    <property type="entry name" value="WH-like_DNA-bd_sf"/>
</dbReference>
<dbReference type="Gene3D" id="3.30.60.60">
    <property type="entry name" value="N-acetyl transferase-like"/>
    <property type="match status" value="1"/>
</dbReference>
<evidence type="ECO:0000313" key="16">
    <source>
        <dbReference type="EMBL" id="GMM45272.1"/>
    </source>
</evidence>
<comment type="similarity">
    <text evidence="2">Belongs to the MYST (SAS/MOZ) family.</text>
</comment>
<name>A0AAV5R1X1_PICKL</name>
<dbReference type="SUPFAM" id="SSF55729">
    <property type="entry name" value="Acyl-CoA N-acyltransferases (Nat)"/>
    <property type="match status" value="1"/>
</dbReference>
<feature type="active site" description="Proton donor/acceptor" evidence="13">
    <location>
        <position position="276"/>
    </location>
</feature>
<keyword evidence="17" id="KW-1185">Reference proteome</keyword>
<dbReference type="GO" id="GO:0006355">
    <property type="term" value="P:regulation of DNA-templated transcription"/>
    <property type="evidence" value="ECO:0007669"/>
    <property type="project" value="InterPro"/>
</dbReference>
<dbReference type="EC" id="2.3.1.48" evidence="3"/>
<keyword evidence="4" id="KW-0808">Transferase</keyword>
<evidence type="ECO:0000256" key="10">
    <source>
        <dbReference type="ARBA" id="ARBA00023163"/>
    </source>
</evidence>
<accession>A0AAV5R1X1</accession>
<dbReference type="Gene3D" id="1.10.10.10">
    <property type="entry name" value="Winged helix-like DNA-binding domain superfamily/Winged helix DNA-binding domain"/>
    <property type="match status" value="1"/>
</dbReference>
<dbReference type="InterPro" id="IPR016181">
    <property type="entry name" value="Acyl_CoA_acyltransferase"/>
</dbReference>
<evidence type="ECO:0000259" key="15">
    <source>
        <dbReference type="PROSITE" id="PS51726"/>
    </source>
</evidence>
<evidence type="ECO:0000256" key="5">
    <source>
        <dbReference type="ARBA" id="ARBA00022723"/>
    </source>
</evidence>
<dbReference type="Gene3D" id="3.40.630.30">
    <property type="match status" value="1"/>
</dbReference>
<gene>
    <name evidence="16" type="ORF">DAPK24_018470</name>
</gene>
<feature type="region of interest" description="Disordered" evidence="14">
    <location>
        <begin position="1"/>
        <end position="41"/>
    </location>
</feature>
<evidence type="ECO:0000256" key="11">
    <source>
        <dbReference type="ARBA" id="ARBA00023242"/>
    </source>
</evidence>
<comment type="subcellular location">
    <subcellularLocation>
        <location evidence="1">Nucleus</location>
    </subcellularLocation>
</comment>
<keyword evidence="10" id="KW-0804">Transcription</keyword>
<evidence type="ECO:0000256" key="13">
    <source>
        <dbReference type="PIRSR" id="PIRSR602717-51"/>
    </source>
</evidence>
<evidence type="ECO:0000313" key="17">
    <source>
        <dbReference type="Proteomes" id="UP001378960"/>
    </source>
</evidence>
<evidence type="ECO:0000256" key="8">
    <source>
        <dbReference type="ARBA" id="ARBA00022990"/>
    </source>
</evidence>
<sequence>MSDVDNSTKNGSVPDVSPTKLRRSTRNVSSSVSPVKEAKSEIEGNSEEEYGFIDYKNVKTIRLGRYQFNTWYGNSALFKEPYHDKITNTMCTELEFKTVDLEPLETVVNDSIRNSQKYEVDSENKNPWLETLYFCPYCFKFTDVQLEWEQHINYCKSKNKLPGKVMYNDGETVIRKVKGVNHKLFCQCMCLIAKFFLDNKSIFYHLEYFDFYVIYQHLDRHEVPMGFYSRELLSWDSNNLSCICVMPCYQKRRLGTKLIDFSYNLTKYEQQISGPEHPLSELGKITYLNYWCRTIAILFVYGELSAKKYVTLQMISEATGFRIDDIFLALSTLKVLYHNGKKNPDMDYYLERYKYSDHYVFVKDENYNVYIDKTKLKKWIIDNKVENKMILDKNCFVFY</sequence>
<dbReference type="GO" id="GO:0046972">
    <property type="term" value="F:histone H4K16 acetyltransferase activity"/>
    <property type="evidence" value="ECO:0007669"/>
    <property type="project" value="TreeGrafter"/>
</dbReference>
<keyword evidence="8" id="KW-0007">Acetylation</keyword>
<keyword evidence="12" id="KW-0012">Acyltransferase</keyword>
<dbReference type="EMBL" id="BTGB01000002">
    <property type="protein sequence ID" value="GMM45272.1"/>
    <property type="molecule type" value="Genomic_DNA"/>
</dbReference>
<evidence type="ECO:0000256" key="1">
    <source>
        <dbReference type="ARBA" id="ARBA00004123"/>
    </source>
</evidence>
<evidence type="ECO:0000256" key="3">
    <source>
        <dbReference type="ARBA" id="ARBA00013184"/>
    </source>
</evidence>
<keyword evidence="11" id="KW-0539">Nucleus</keyword>
<dbReference type="PROSITE" id="PS51726">
    <property type="entry name" value="MYST_HAT"/>
    <property type="match status" value="1"/>
</dbReference>
<dbReference type="PANTHER" id="PTHR10615:SF219">
    <property type="entry name" value="HISTONE ACETYLTRANSFERASE KAT5"/>
    <property type="match status" value="1"/>
</dbReference>
<evidence type="ECO:0000256" key="12">
    <source>
        <dbReference type="ARBA" id="ARBA00023315"/>
    </source>
</evidence>
<reference evidence="16 17" key="1">
    <citation type="journal article" date="2023" name="Elife">
        <title>Identification of key yeast species and microbe-microbe interactions impacting larval growth of Drosophila in the wild.</title>
        <authorList>
            <person name="Mure A."/>
            <person name="Sugiura Y."/>
            <person name="Maeda R."/>
            <person name="Honda K."/>
            <person name="Sakurai N."/>
            <person name="Takahashi Y."/>
            <person name="Watada M."/>
            <person name="Katoh T."/>
            <person name="Gotoh A."/>
            <person name="Gotoh Y."/>
            <person name="Taniguchi I."/>
            <person name="Nakamura K."/>
            <person name="Hayashi T."/>
            <person name="Katayama T."/>
            <person name="Uemura T."/>
            <person name="Hattori Y."/>
        </authorList>
    </citation>
    <scope>NUCLEOTIDE SEQUENCE [LARGE SCALE GENOMIC DNA]</scope>
    <source>
        <strain evidence="16 17">PK-24</strain>
    </source>
</reference>
<evidence type="ECO:0000256" key="9">
    <source>
        <dbReference type="ARBA" id="ARBA00023015"/>
    </source>
</evidence>
<evidence type="ECO:0000256" key="2">
    <source>
        <dbReference type="ARBA" id="ARBA00010107"/>
    </source>
</evidence>
<dbReference type="GO" id="GO:0008270">
    <property type="term" value="F:zinc ion binding"/>
    <property type="evidence" value="ECO:0007669"/>
    <property type="project" value="UniProtKB-KW"/>
</dbReference>
<evidence type="ECO:0000256" key="7">
    <source>
        <dbReference type="ARBA" id="ARBA00022833"/>
    </source>
</evidence>
<dbReference type="InterPro" id="IPR050603">
    <property type="entry name" value="MYST_HAT"/>
</dbReference>
<keyword evidence="7" id="KW-0862">Zinc</keyword>
<dbReference type="GO" id="GO:0005634">
    <property type="term" value="C:nucleus"/>
    <property type="evidence" value="ECO:0007669"/>
    <property type="project" value="UniProtKB-SubCell"/>
</dbReference>
<feature type="compositionally biased region" description="Polar residues" evidence="14">
    <location>
        <begin position="1"/>
        <end position="11"/>
    </location>
</feature>